<organism evidence="1 2">
    <name type="scientific">Caerostris extrusa</name>
    <name type="common">Bark spider</name>
    <name type="synonym">Caerostris bankana</name>
    <dbReference type="NCBI Taxonomy" id="172846"/>
    <lineage>
        <taxon>Eukaryota</taxon>
        <taxon>Metazoa</taxon>
        <taxon>Ecdysozoa</taxon>
        <taxon>Arthropoda</taxon>
        <taxon>Chelicerata</taxon>
        <taxon>Arachnida</taxon>
        <taxon>Araneae</taxon>
        <taxon>Araneomorphae</taxon>
        <taxon>Entelegynae</taxon>
        <taxon>Araneoidea</taxon>
        <taxon>Araneidae</taxon>
        <taxon>Caerostris</taxon>
    </lineage>
</organism>
<evidence type="ECO:0000313" key="1">
    <source>
        <dbReference type="EMBL" id="GIX97556.1"/>
    </source>
</evidence>
<dbReference type="Proteomes" id="UP001054945">
    <property type="component" value="Unassembled WGS sequence"/>
</dbReference>
<sequence length="95" mass="10737">MDRGVGQSFSLYSPGTDQHYRVTSDTISPDYVPPFPPNVPMASCLPHGAGICKHPLPRLMEVLSLIQIHCQHFRVGRVHSLRREVNRNLRGGRMF</sequence>
<dbReference type="AlphaFoldDB" id="A0AAV4PP59"/>
<protein>
    <submittedName>
        <fullName evidence="1">Uncharacterized protein</fullName>
    </submittedName>
</protein>
<reference evidence="1 2" key="1">
    <citation type="submission" date="2021-06" db="EMBL/GenBank/DDBJ databases">
        <title>Caerostris extrusa draft genome.</title>
        <authorList>
            <person name="Kono N."/>
            <person name="Arakawa K."/>
        </authorList>
    </citation>
    <scope>NUCLEOTIDE SEQUENCE [LARGE SCALE GENOMIC DNA]</scope>
</reference>
<dbReference type="EMBL" id="BPLR01004793">
    <property type="protein sequence ID" value="GIX97556.1"/>
    <property type="molecule type" value="Genomic_DNA"/>
</dbReference>
<proteinExistence type="predicted"/>
<name>A0AAV4PP59_CAEEX</name>
<keyword evidence="2" id="KW-1185">Reference proteome</keyword>
<comment type="caution">
    <text evidence="1">The sequence shown here is derived from an EMBL/GenBank/DDBJ whole genome shotgun (WGS) entry which is preliminary data.</text>
</comment>
<gene>
    <name evidence="1" type="ORF">CEXT_714691</name>
</gene>
<evidence type="ECO:0000313" key="2">
    <source>
        <dbReference type="Proteomes" id="UP001054945"/>
    </source>
</evidence>
<accession>A0AAV4PP59</accession>